<gene>
    <name evidence="4" type="ORF">PECAL_2P24320</name>
</gene>
<dbReference type="AlphaFoldDB" id="A0A8J2SLI9"/>
<dbReference type="OrthoDB" id="120806at2759"/>
<dbReference type="Gene3D" id="1.25.40.20">
    <property type="entry name" value="Ankyrin repeat-containing domain"/>
    <property type="match status" value="1"/>
</dbReference>
<comment type="caution">
    <text evidence="4">The sequence shown here is derived from an EMBL/GenBank/DDBJ whole genome shotgun (WGS) entry which is preliminary data.</text>
</comment>
<protein>
    <submittedName>
        <fullName evidence="4">Uncharacterized protein</fullName>
    </submittedName>
</protein>
<evidence type="ECO:0000256" key="1">
    <source>
        <dbReference type="ARBA" id="ARBA00022737"/>
    </source>
</evidence>
<feature type="repeat" description="ANK" evidence="3">
    <location>
        <begin position="97"/>
        <end position="129"/>
    </location>
</feature>
<sequence>MAEASGGAPANAASQSSLNDQLLVAAGMGDLAALREALAAGADVEARMTENGVTRTPLARVVNPPMSISDERRTACVRALLLAGASLSAPITTPGGNRWMPLHDAAFLGLYTVCRLLLDAGADVNALHGDTYTPLHYAANRSHQKIIALFLSRGAVDGPNVDRLASSSYLEKVRAAGGFANYQKQHRAKLVAMLAPKFAHMLPPELVSVVIMFWAPVGLH</sequence>
<evidence type="ECO:0000313" key="4">
    <source>
        <dbReference type="EMBL" id="CAH0369312.1"/>
    </source>
</evidence>
<dbReference type="Proteomes" id="UP000789595">
    <property type="component" value="Unassembled WGS sequence"/>
</dbReference>
<dbReference type="PANTHER" id="PTHR24171">
    <property type="entry name" value="ANKYRIN REPEAT DOMAIN-CONTAINING PROTEIN 39-RELATED"/>
    <property type="match status" value="1"/>
</dbReference>
<reference evidence="4" key="1">
    <citation type="submission" date="2021-11" db="EMBL/GenBank/DDBJ databases">
        <authorList>
            <consortium name="Genoscope - CEA"/>
            <person name="William W."/>
        </authorList>
    </citation>
    <scope>NUCLEOTIDE SEQUENCE</scope>
</reference>
<accession>A0A8J2SLI9</accession>
<dbReference type="EMBL" id="CAKKNE010000002">
    <property type="protein sequence ID" value="CAH0369312.1"/>
    <property type="molecule type" value="Genomic_DNA"/>
</dbReference>
<keyword evidence="5" id="KW-1185">Reference proteome</keyword>
<dbReference type="InterPro" id="IPR002110">
    <property type="entry name" value="Ankyrin_rpt"/>
</dbReference>
<dbReference type="PROSITE" id="PS50297">
    <property type="entry name" value="ANK_REP_REGION"/>
    <property type="match status" value="2"/>
</dbReference>
<feature type="repeat" description="ANK" evidence="3">
    <location>
        <begin position="130"/>
        <end position="155"/>
    </location>
</feature>
<evidence type="ECO:0000256" key="2">
    <source>
        <dbReference type="ARBA" id="ARBA00023043"/>
    </source>
</evidence>
<keyword evidence="1" id="KW-0677">Repeat</keyword>
<dbReference type="InterPro" id="IPR036770">
    <property type="entry name" value="Ankyrin_rpt-contain_sf"/>
</dbReference>
<dbReference type="SUPFAM" id="SSF48403">
    <property type="entry name" value="Ankyrin repeat"/>
    <property type="match status" value="1"/>
</dbReference>
<dbReference type="SMART" id="SM00248">
    <property type="entry name" value="ANK"/>
    <property type="match status" value="3"/>
</dbReference>
<dbReference type="Pfam" id="PF12796">
    <property type="entry name" value="Ank_2"/>
    <property type="match status" value="1"/>
</dbReference>
<dbReference type="PROSITE" id="PS50088">
    <property type="entry name" value="ANK_REPEAT"/>
    <property type="match status" value="2"/>
</dbReference>
<evidence type="ECO:0000256" key="3">
    <source>
        <dbReference type="PROSITE-ProRule" id="PRU00023"/>
    </source>
</evidence>
<keyword evidence="2 3" id="KW-0040">ANK repeat</keyword>
<organism evidence="4 5">
    <name type="scientific">Pelagomonas calceolata</name>
    <dbReference type="NCBI Taxonomy" id="35677"/>
    <lineage>
        <taxon>Eukaryota</taxon>
        <taxon>Sar</taxon>
        <taxon>Stramenopiles</taxon>
        <taxon>Ochrophyta</taxon>
        <taxon>Pelagophyceae</taxon>
        <taxon>Pelagomonadales</taxon>
        <taxon>Pelagomonadaceae</taxon>
        <taxon>Pelagomonas</taxon>
    </lineage>
</organism>
<proteinExistence type="predicted"/>
<name>A0A8J2SLI9_9STRA</name>
<evidence type="ECO:0000313" key="5">
    <source>
        <dbReference type="Proteomes" id="UP000789595"/>
    </source>
</evidence>